<dbReference type="RefSeq" id="WP_127351263.1">
    <property type="nucleotide sequence ID" value="NZ_CP034791.1"/>
</dbReference>
<dbReference type="EMBL" id="CP034791">
    <property type="protein sequence ID" value="AZT89657.1"/>
    <property type="molecule type" value="Genomic_DNA"/>
</dbReference>
<accession>A0A3T0D312</accession>
<evidence type="ECO:0000256" key="4">
    <source>
        <dbReference type="HAMAP-Rule" id="MF_00636"/>
    </source>
</evidence>
<dbReference type="PIRSF" id="PIRSF005052">
    <property type="entry name" value="P-loopkin"/>
    <property type="match status" value="1"/>
</dbReference>
<evidence type="ECO:0000256" key="2">
    <source>
        <dbReference type="ARBA" id="ARBA00022840"/>
    </source>
</evidence>
<gene>
    <name evidence="7" type="primary">rapZ</name>
    <name evidence="7" type="ORF">ELD05_02735</name>
</gene>
<dbReference type="AlphaFoldDB" id="A0A3T0D312"/>
<dbReference type="InterPro" id="IPR027417">
    <property type="entry name" value="P-loop_NTPase"/>
</dbReference>
<dbReference type="InterPro" id="IPR005337">
    <property type="entry name" value="RapZ-like"/>
</dbReference>
<evidence type="ECO:0000313" key="7">
    <source>
        <dbReference type="EMBL" id="AZT89657.1"/>
    </source>
</evidence>
<dbReference type="Pfam" id="PF03668">
    <property type="entry name" value="RapZ-like_N"/>
    <property type="match status" value="1"/>
</dbReference>
<evidence type="ECO:0000256" key="1">
    <source>
        <dbReference type="ARBA" id="ARBA00022741"/>
    </source>
</evidence>
<feature type="binding site" evidence="4">
    <location>
        <begin position="8"/>
        <end position="15"/>
    </location>
    <ligand>
        <name>ATP</name>
        <dbReference type="ChEBI" id="CHEBI:30616"/>
    </ligand>
</feature>
<protein>
    <submittedName>
        <fullName evidence="7">RNase adapter RapZ</fullName>
    </submittedName>
</protein>
<dbReference type="Pfam" id="PF22740">
    <property type="entry name" value="PapZ_C"/>
    <property type="match status" value="1"/>
</dbReference>
<dbReference type="KEGG" id="ccha:ELD05_02735"/>
<feature type="domain" description="RapZ C-terminal" evidence="6">
    <location>
        <begin position="166"/>
        <end position="285"/>
    </location>
</feature>
<name>A0A3T0D312_9FIRM</name>
<dbReference type="PANTHER" id="PTHR30448">
    <property type="entry name" value="RNASE ADAPTER PROTEIN RAPZ"/>
    <property type="match status" value="1"/>
</dbReference>
<reference evidence="7 8" key="1">
    <citation type="submission" date="2018-12" db="EMBL/GenBank/DDBJ databases">
        <title>Genome sequence from the cellulolytic species, Caldicellulosiruptor changbaiensis.</title>
        <authorList>
            <person name="Blumer-Schuette S.E."/>
            <person name="Mendoza C."/>
        </authorList>
    </citation>
    <scope>NUCLEOTIDE SEQUENCE [LARGE SCALE GENOMIC DNA]</scope>
    <source>
        <strain evidence="7 8">CBS-Z</strain>
    </source>
</reference>
<dbReference type="PANTHER" id="PTHR30448:SF0">
    <property type="entry name" value="RNASE ADAPTER PROTEIN RAPZ"/>
    <property type="match status" value="1"/>
</dbReference>
<dbReference type="NCBIfam" id="NF003828">
    <property type="entry name" value="PRK05416.1"/>
    <property type="match status" value="1"/>
</dbReference>
<dbReference type="InterPro" id="IPR053930">
    <property type="entry name" value="RapZ-like_N"/>
</dbReference>
<dbReference type="SUPFAM" id="SSF52540">
    <property type="entry name" value="P-loop containing nucleoside triphosphate hydrolases"/>
    <property type="match status" value="1"/>
</dbReference>
<keyword evidence="3 4" id="KW-0342">GTP-binding</keyword>
<feature type="binding site" evidence="4">
    <location>
        <begin position="59"/>
        <end position="62"/>
    </location>
    <ligand>
        <name>GTP</name>
        <dbReference type="ChEBI" id="CHEBI:37565"/>
    </ligand>
</feature>
<dbReference type="GO" id="GO:0005524">
    <property type="term" value="F:ATP binding"/>
    <property type="evidence" value="ECO:0007669"/>
    <property type="project" value="UniProtKB-UniRule"/>
</dbReference>
<feature type="domain" description="RapZ-like N-terminal" evidence="5">
    <location>
        <begin position="1"/>
        <end position="159"/>
    </location>
</feature>
<evidence type="ECO:0000259" key="6">
    <source>
        <dbReference type="Pfam" id="PF22740"/>
    </source>
</evidence>
<dbReference type="InterPro" id="IPR053931">
    <property type="entry name" value="RapZ_C"/>
</dbReference>
<proteinExistence type="inferred from homology"/>
<dbReference type="GO" id="GO:0005525">
    <property type="term" value="F:GTP binding"/>
    <property type="evidence" value="ECO:0007669"/>
    <property type="project" value="UniProtKB-UniRule"/>
</dbReference>
<organism evidence="7 8">
    <name type="scientific">Caldicellulosiruptor changbaiensis</name>
    <dbReference type="NCBI Taxonomy" id="1222016"/>
    <lineage>
        <taxon>Bacteria</taxon>
        <taxon>Bacillati</taxon>
        <taxon>Bacillota</taxon>
        <taxon>Bacillota incertae sedis</taxon>
        <taxon>Caldicellulosiruptorales</taxon>
        <taxon>Caldicellulosiruptoraceae</taxon>
        <taxon>Caldicellulosiruptor</taxon>
    </lineage>
</organism>
<evidence type="ECO:0000256" key="3">
    <source>
        <dbReference type="ARBA" id="ARBA00023134"/>
    </source>
</evidence>
<keyword evidence="8" id="KW-1185">Reference proteome</keyword>
<dbReference type="Gene3D" id="3.40.50.300">
    <property type="entry name" value="P-loop containing nucleotide triphosphate hydrolases"/>
    <property type="match status" value="1"/>
</dbReference>
<keyword evidence="2 4" id="KW-0067">ATP-binding</keyword>
<sequence length="290" mass="33227">METVIITGMSGAGKSLAIRAFEDMGFFCIDNLPPQFLPKIAELASASNDKISRIAAVIDIRGGELFDDFKDVLNDLKKGTYNFKVLFLDAHDNVLVQRYKETRRKHPLSFESDGSILEAIQKEREKLEDIKKYADFIIDTSTLSPRDLKEKLFEIFSAQRSQETMLITVMSFGFKYGLPLDADLVFDVRFIPNPFYIEELKHKTGKEKEVKEYVLKWDVTKEFLKKFFDLILFLIPNYAEEGKAQLVIAIGCTGGKHRSVTIAEELFELIKKNGYKASIFHRDIEKDIKG</sequence>
<evidence type="ECO:0000313" key="8">
    <source>
        <dbReference type="Proteomes" id="UP000282930"/>
    </source>
</evidence>
<dbReference type="HAMAP" id="MF_00636">
    <property type="entry name" value="RapZ_like"/>
    <property type="match status" value="1"/>
</dbReference>
<dbReference type="Proteomes" id="UP000282930">
    <property type="component" value="Chromosome"/>
</dbReference>
<keyword evidence="1 4" id="KW-0547">Nucleotide-binding</keyword>
<evidence type="ECO:0000259" key="5">
    <source>
        <dbReference type="Pfam" id="PF03668"/>
    </source>
</evidence>